<evidence type="ECO:0000313" key="2">
    <source>
        <dbReference type="EMBL" id="NKY28316.1"/>
    </source>
</evidence>
<dbReference type="EMBL" id="JAAXOS010000009">
    <property type="protein sequence ID" value="NKY28316.1"/>
    <property type="molecule type" value="Genomic_DNA"/>
</dbReference>
<evidence type="ECO:0000313" key="3">
    <source>
        <dbReference type="Proteomes" id="UP000540698"/>
    </source>
</evidence>
<feature type="transmembrane region" description="Helical" evidence="1">
    <location>
        <begin position="30"/>
        <end position="48"/>
    </location>
</feature>
<reference evidence="2 3" key="1">
    <citation type="submission" date="2020-04" db="EMBL/GenBank/DDBJ databases">
        <title>MicrobeNet Type strains.</title>
        <authorList>
            <person name="Nicholson A.C."/>
        </authorList>
    </citation>
    <scope>NUCLEOTIDE SEQUENCE [LARGE SCALE GENOMIC DNA]</scope>
    <source>
        <strain evidence="2 3">DSM 44956</strain>
    </source>
</reference>
<sequence length="378" mass="41284">MIYIPHGWLIAAFAAAMIWKSSQYRRNKDVALLAVVGAFFFLASGYAFGEYVQNRPDPWLLSAMGYEFVGTVLLVGAKACIVAFFVLASRHTAQTKKILVGLGIPLAASIIVMAVCAAVAGPGAKPYGFADPAVVGFNLGEKVSTLPIGMLIVFYCFAYLRLLSGTPAHGIVLAAIGAVSMLAATVTFTVQLGYYAASERPPRALVALGRWEVYLGQLVFLLGVSWYGLVMRIRAVVVGLAALRDVLLLWRLWRFAVGVITRFLPERRMPAFRVRQPLAAVMEWRQAMMVDIRDALMLLSPQIDPTSTATVSGYARELQRVAAANHERPVLYGEPHRAAVDQADTFDADRKLLVALAAGLGENMVRVRRQWARPTAKV</sequence>
<organism evidence="2 3">
    <name type="scientific">Nocardia gamkensis</name>
    <dbReference type="NCBI Taxonomy" id="352869"/>
    <lineage>
        <taxon>Bacteria</taxon>
        <taxon>Bacillati</taxon>
        <taxon>Actinomycetota</taxon>
        <taxon>Actinomycetes</taxon>
        <taxon>Mycobacteriales</taxon>
        <taxon>Nocardiaceae</taxon>
        <taxon>Nocardia</taxon>
    </lineage>
</organism>
<dbReference type="Proteomes" id="UP000540698">
    <property type="component" value="Unassembled WGS sequence"/>
</dbReference>
<feature type="transmembrane region" description="Helical" evidence="1">
    <location>
        <begin position="99"/>
        <end position="124"/>
    </location>
</feature>
<accession>A0A7X6R4H1</accession>
<protein>
    <submittedName>
        <fullName evidence="2">Uncharacterized protein</fullName>
    </submittedName>
</protein>
<keyword evidence="3" id="KW-1185">Reference proteome</keyword>
<feature type="transmembrane region" description="Helical" evidence="1">
    <location>
        <begin position="144"/>
        <end position="163"/>
    </location>
</feature>
<dbReference type="AlphaFoldDB" id="A0A7X6R4H1"/>
<comment type="caution">
    <text evidence="2">The sequence shown here is derived from an EMBL/GenBank/DDBJ whole genome shotgun (WGS) entry which is preliminary data.</text>
</comment>
<proteinExistence type="predicted"/>
<keyword evidence="1" id="KW-0812">Transmembrane</keyword>
<keyword evidence="1" id="KW-0472">Membrane</keyword>
<dbReference type="RefSeq" id="WP_062971288.1">
    <property type="nucleotide sequence ID" value="NZ_JAAXOS010000009.1"/>
</dbReference>
<feature type="transmembrane region" description="Helical" evidence="1">
    <location>
        <begin position="68"/>
        <end position="87"/>
    </location>
</feature>
<evidence type="ECO:0000256" key="1">
    <source>
        <dbReference type="SAM" id="Phobius"/>
    </source>
</evidence>
<keyword evidence="1" id="KW-1133">Transmembrane helix</keyword>
<name>A0A7X6R4H1_9NOCA</name>
<feature type="transmembrane region" description="Helical" evidence="1">
    <location>
        <begin position="170"/>
        <end position="194"/>
    </location>
</feature>
<feature type="transmembrane region" description="Helical" evidence="1">
    <location>
        <begin position="214"/>
        <end position="243"/>
    </location>
</feature>
<gene>
    <name evidence="2" type="ORF">HGB38_19100</name>
</gene>